<evidence type="ECO:0000256" key="10">
    <source>
        <dbReference type="ARBA" id="ARBA00023112"/>
    </source>
</evidence>
<evidence type="ECO:0000256" key="2">
    <source>
        <dbReference type="ARBA" id="ARBA00004651"/>
    </source>
</evidence>
<keyword evidence="7 13" id="KW-0812">Transmembrane</keyword>
<dbReference type="InterPro" id="IPR011541">
    <property type="entry name" value="Ni/Co_transpt_high_affinity"/>
</dbReference>
<protein>
    <recommendedName>
        <fullName evidence="13">Nickel/cobalt efflux system</fullName>
    </recommendedName>
</protein>
<dbReference type="AlphaFoldDB" id="A0A931I5E2"/>
<evidence type="ECO:0000256" key="5">
    <source>
        <dbReference type="ARBA" id="ARBA00022475"/>
    </source>
</evidence>
<evidence type="ECO:0000256" key="3">
    <source>
        <dbReference type="ARBA" id="ARBA00022426"/>
    </source>
</evidence>
<gene>
    <name evidence="15" type="ORF">I5731_17085</name>
</gene>
<keyword evidence="8 13" id="KW-1133">Transmembrane helix</keyword>
<feature type="transmembrane region" description="Helical" evidence="13">
    <location>
        <begin position="49"/>
        <end position="70"/>
    </location>
</feature>
<feature type="transmembrane region" description="Helical" evidence="13">
    <location>
        <begin position="361"/>
        <end position="384"/>
    </location>
</feature>
<evidence type="ECO:0000256" key="6">
    <source>
        <dbReference type="ARBA" id="ARBA00022596"/>
    </source>
</evidence>
<feature type="transmembrane region" description="Helical" evidence="13">
    <location>
        <begin position="284"/>
        <end position="306"/>
    </location>
</feature>
<reference evidence="15" key="1">
    <citation type="submission" date="2020-12" db="EMBL/GenBank/DDBJ databases">
        <title>Methylobrevis albus sp. nov., isolated from fresh water lack sediment.</title>
        <authorList>
            <person name="Zou Q."/>
        </authorList>
    </citation>
    <scope>NUCLEOTIDE SEQUENCE</scope>
    <source>
        <strain evidence="15">L22</strain>
    </source>
</reference>
<dbReference type="Pfam" id="PF03824">
    <property type="entry name" value="NicO"/>
    <property type="match status" value="1"/>
</dbReference>
<keyword evidence="3" id="KW-0171">Cobalt transport</keyword>
<name>A0A931I5E2_9HYPH</name>
<keyword evidence="4 13" id="KW-0813">Transport</keyword>
<feature type="transmembrane region" description="Helical" evidence="13">
    <location>
        <begin position="161"/>
        <end position="180"/>
    </location>
</feature>
<evidence type="ECO:0000313" key="16">
    <source>
        <dbReference type="Proteomes" id="UP000631694"/>
    </source>
</evidence>
<keyword evidence="16" id="KW-1185">Reference proteome</keyword>
<feature type="transmembrane region" description="Helical" evidence="13">
    <location>
        <begin position="312"/>
        <end position="340"/>
    </location>
</feature>
<dbReference type="InterPro" id="IPR002229">
    <property type="entry name" value="RhesusRHD"/>
</dbReference>
<evidence type="ECO:0000256" key="4">
    <source>
        <dbReference type="ARBA" id="ARBA00022448"/>
    </source>
</evidence>
<sequence>MMPPAAVPTFALRMALAALLLAVLALGVGPALAASPFGVGLAEPVAAPGGVLSPVFAWIAAWQISFYTGLKAAIRGLDGDGSAGWMLAGLSFAYGVFHAAGPGHGKAVVSSYVLANAETARNGALLSLLSALAQAATAIAVVSVGAVLLGVTGIAMTRFAAVLEIGSFALITGLGLWLVWQKALGPALKAVGGRLRAPARPALSAAGAFGAPASRSGFAFTAAAPATGAASERGAAALRLRPRPAAKSGGFTCEEGSHADDCGCGHAHAPAAAQAAGRLDIAKAWSAILAVGLRPCTGALIVLVFALSQGHYLAGVGATLAMGLGTGLTVAALVLVAVSARGLAVRFAKADNGRGRLVHRAVEIGGALAVLAFGALMLGGAIAAA</sequence>
<feature type="transmembrane region" description="Helical" evidence="13">
    <location>
        <begin position="131"/>
        <end position="155"/>
    </location>
</feature>
<evidence type="ECO:0000256" key="13">
    <source>
        <dbReference type="RuleBase" id="RU362101"/>
    </source>
</evidence>
<feature type="chain" id="PRO_5037415756" description="Nickel/cobalt efflux system" evidence="14">
    <location>
        <begin position="34"/>
        <end position="385"/>
    </location>
</feature>
<dbReference type="PRINTS" id="PR00342">
    <property type="entry name" value="RHESUSRHD"/>
</dbReference>
<dbReference type="PANTHER" id="PTHR40659:SF1">
    <property type="entry name" value="NICKEL_COBALT EFFLUX SYSTEM RCNA"/>
    <property type="match status" value="1"/>
</dbReference>
<dbReference type="GO" id="GO:0005886">
    <property type="term" value="C:plasma membrane"/>
    <property type="evidence" value="ECO:0007669"/>
    <property type="project" value="UniProtKB-SubCell"/>
</dbReference>
<evidence type="ECO:0000256" key="14">
    <source>
        <dbReference type="SAM" id="SignalP"/>
    </source>
</evidence>
<dbReference type="GO" id="GO:0015099">
    <property type="term" value="F:nickel cation transmembrane transporter activity"/>
    <property type="evidence" value="ECO:0007669"/>
    <property type="project" value="UniProtKB-UniRule"/>
</dbReference>
<dbReference type="PANTHER" id="PTHR40659">
    <property type="entry name" value="NICKEL/COBALT EFFLUX SYSTEM RCNA"/>
    <property type="match status" value="1"/>
</dbReference>
<dbReference type="GO" id="GO:0006824">
    <property type="term" value="P:cobalt ion transport"/>
    <property type="evidence" value="ECO:0007669"/>
    <property type="project" value="UniProtKB-KW"/>
</dbReference>
<dbReference type="GO" id="GO:0010045">
    <property type="term" value="P:response to nickel cation"/>
    <property type="evidence" value="ECO:0007669"/>
    <property type="project" value="TreeGrafter"/>
</dbReference>
<evidence type="ECO:0000256" key="1">
    <source>
        <dbReference type="ARBA" id="ARBA00002510"/>
    </source>
</evidence>
<comment type="function">
    <text evidence="1">Efflux system for nickel and cobalt.</text>
</comment>
<dbReference type="RefSeq" id="WP_197312628.1">
    <property type="nucleotide sequence ID" value="NZ_JADZLT010000055.1"/>
</dbReference>
<evidence type="ECO:0000256" key="9">
    <source>
        <dbReference type="ARBA" id="ARBA00023065"/>
    </source>
</evidence>
<comment type="similarity">
    <text evidence="13">Belongs to the NiCoT transporter (TC 2.A.52) family.</text>
</comment>
<keyword evidence="12" id="KW-0170">Cobalt</keyword>
<dbReference type="EMBL" id="JADZLT010000055">
    <property type="protein sequence ID" value="MBH0239540.1"/>
    <property type="molecule type" value="Genomic_DNA"/>
</dbReference>
<dbReference type="GO" id="GO:0032025">
    <property type="term" value="P:response to cobalt ion"/>
    <property type="evidence" value="ECO:0007669"/>
    <property type="project" value="TreeGrafter"/>
</dbReference>
<keyword evidence="10" id="KW-0921">Nickel transport</keyword>
<evidence type="ECO:0000256" key="7">
    <source>
        <dbReference type="ARBA" id="ARBA00022692"/>
    </source>
</evidence>
<comment type="subcellular location">
    <subcellularLocation>
        <location evidence="2 13">Cell membrane</location>
        <topology evidence="2 13">Multi-pass membrane protein</topology>
    </subcellularLocation>
</comment>
<keyword evidence="14" id="KW-0732">Signal</keyword>
<dbReference type="InterPro" id="IPR051224">
    <property type="entry name" value="NiCoT_RcnA"/>
</dbReference>
<organism evidence="15 16">
    <name type="scientific">Methylobrevis albus</name>
    <dbReference type="NCBI Taxonomy" id="2793297"/>
    <lineage>
        <taxon>Bacteria</taxon>
        <taxon>Pseudomonadati</taxon>
        <taxon>Pseudomonadota</taxon>
        <taxon>Alphaproteobacteria</taxon>
        <taxon>Hyphomicrobiales</taxon>
        <taxon>Pleomorphomonadaceae</taxon>
        <taxon>Methylobrevis</taxon>
    </lineage>
</organism>
<dbReference type="Proteomes" id="UP000631694">
    <property type="component" value="Unassembled WGS sequence"/>
</dbReference>
<dbReference type="GO" id="GO:0046583">
    <property type="term" value="F:monoatomic cation efflux transmembrane transporter activity"/>
    <property type="evidence" value="ECO:0007669"/>
    <property type="project" value="TreeGrafter"/>
</dbReference>
<keyword evidence="11 13" id="KW-0472">Membrane</keyword>
<comment type="caution">
    <text evidence="15">The sequence shown here is derived from an EMBL/GenBank/DDBJ whole genome shotgun (WGS) entry which is preliminary data.</text>
</comment>
<evidence type="ECO:0000256" key="11">
    <source>
        <dbReference type="ARBA" id="ARBA00023136"/>
    </source>
</evidence>
<feature type="signal peptide" evidence="14">
    <location>
        <begin position="1"/>
        <end position="33"/>
    </location>
</feature>
<evidence type="ECO:0000256" key="12">
    <source>
        <dbReference type="ARBA" id="ARBA00023285"/>
    </source>
</evidence>
<keyword evidence="5" id="KW-1003">Cell membrane</keyword>
<evidence type="ECO:0000256" key="8">
    <source>
        <dbReference type="ARBA" id="ARBA00022989"/>
    </source>
</evidence>
<proteinExistence type="inferred from homology"/>
<keyword evidence="9" id="KW-0406">Ion transport</keyword>
<keyword evidence="6" id="KW-0533">Nickel</keyword>
<accession>A0A931I5E2</accession>
<evidence type="ECO:0000313" key="15">
    <source>
        <dbReference type="EMBL" id="MBH0239540.1"/>
    </source>
</evidence>